<dbReference type="PROSITE" id="PS51257">
    <property type="entry name" value="PROKAR_LIPOPROTEIN"/>
    <property type="match status" value="1"/>
</dbReference>
<comment type="similarity">
    <text evidence="1">Belongs to the bacterial solute-binding protein 8 family.</text>
</comment>
<name>A0ABS6F3D6_9CLOT</name>
<protein>
    <submittedName>
        <fullName evidence="4">ABC transporter substrate-binding protein</fullName>
    </submittedName>
</protein>
<reference evidence="4 5" key="1">
    <citation type="submission" date="2021-06" db="EMBL/GenBank/DDBJ databases">
        <authorList>
            <person name="Sun Q."/>
            <person name="Li D."/>
        </authorList>
    </citation>
    <scope>NUCLEOTIDE SEQUENCE [LARGE SCALE GENOMIC DNA]</scope>
    <source>
        <strain evidence="4 5">MSJ-4</strain>
    </source>
</reference>
<keyword evidence="2" id="KW-0732">Signal</keyword>
<dbReference type="EMBL" id="JAHLQL010000006">
    <property type="protein sequence ID" value="MBU5593022.1"/>
    <property type="molecule type" value="Genomic_DNA"/>
</dbReference>
<feature type="domain" description="Fe/B12 periplasmic-binding" evidence="3">
    <location>
        <begin position="104"/>
        <end position="373"/>
    </location>
</feature>
<feature type="chain" id="PRO_5047487943" evidence="2">
    <location>
        <begin position="27"/>
        <end position="387"/>
    </location>
</feature>
<evidence type="ECO:0000259" key="3">
    <source>
        <dbReference type="PROSITE" id="PS50983"/>
    </source>
</evidence>
<evidence type="ECO:0000256" key="2">
    <source>
        <dbReference type="SAM" id="SignalP"/>
    </source>
</evidence>
<dbReference type="InterPro" id="IPR002491">
    <property type="entry name" value="ABC_transptr_periplasmic_BD"/>
</dbReference>
<keyword evidence="5" id="KW-1185">Reference proteome</keyword>
<gene>
    <name evidence="4" type="ORF">KQI89_14820</name>
</gene>
<dbReference type="RefSeq" id="WP_216457712.1">
    <property type="nucleotide sequence ID" value="NZ_JAHLQL010000006.1"/>
</dbReference>
<dbReference type="PANTHER" id="PTHR30535:SF34">
    <property type="entry name" value="MOLYBDATE-BINDING PROTEIN MOLA"/>
    <property type="match status" value="1"/>
</dbReference>
<dbReference type="Proteomes" id="UP000736583">
    <property type="component" value="Unassembled WGS sequence"/>
</dbReference>
<dbReference type="PROSITE" id="PS50983">
    <property type="entry name" value="FE_B12_PBP"/>
    <property type="match status" value="1"/>
</dbReference>
<dbReference type="InterPro" id="IPR050902">
    <property type="entry name" value="ABC_Transporter_SBP"/>
</dbReference>
<sequence length="387" mass="43171">MNMLKIRKVVATVVLAVGTFSFVGCAAKTNTTPGSDSKGVKKESQVKSKDNSIKHATKFNVEYLDNGVKLVTDGADRKLLLVPKEGKKPEGYDDIPVIKTPIDNALLCSSIHTSLIRPLDVFDSVGGVTTYDVDKGHIDEINERMKKGSITYVGKNTALDYELIKAKKPEVAFIISTDVAKLGAKFEELGIPYVVESSSLESHPLGRMEWIKFMSLFYNKEAEADKYLQKAEDTVKRVSEKTKGKDKPVVTAGVIHDGKFSIRLGGSYQSKMYDIAGGDYTFKDFESDKTGASSITFEEFYAKSTNADIYVFEGMGKSRPETIKEFVNQAPIIENMKSIQNGELWSSQPWWSQSVDKLDEIIEDLAAIFYPEEFKGHEVRHYYKVAK</sequence>
<dbReference type="PANTHER" id="PTHR30535">
    <property type="entry name" value="VITAMIN B12-BINDING PROTEIN"/>
    <property type="match status" value="1"/>
</dbReference>
<evidence type="ECO:0000256" key="1">
    <source>
        <dbReference type="ARBA" id="ARBA00008814"/>
    </source>
</evidence>
<organism evidence="4 5">
    <name type="scientific">Clostridium simiarum</name>
    <dbReference type="NCBI Taxonomy" id="2841506"/>
    <lineage>
        <taxon>Bacteria</taxon>
        <taxon>Bacillati</taxon>
        <taxon>Bacillota</taxon>
        <taxon>Clostridia</taxon>
        <taxon>Eubacteriales</taxon>
        <taxon>Clostridiaceae</taxon>
        <taxon>Clostridium</taxon>
    </lineage>
</organism>
<proteinExistence type="inferred from homology"/>
<comment type="caution">
    <text evidence="4">The sequence shown here is derived from an EMBL/GenBank/DDBJ whole genome shotgun (WGS) entry which is preliminary data.</text>
</comment>
<evidence type="ECO:0000313" key="5">
    <source>
        <dbReference type="Proteomes" id="UP000736583"/>
    </source>
</evidence>
<evidence type="ECO:0000313" key="4">
    <source>
        <dbReference type="EMBL" id="MBU5593022.1"/>
    </source>
</evidence>
<accession>A0ABS6F3D6</accession>
<dbReference type="Pfam" id="PF01497">
    <property type="entry name" value="Peripla_BP_2"/>
    <property type="match status" value="1"/>
</dbReference>
<feature type="signal peptide" evidence="2">
    <location>
        <begin position="1"/>
        <end position="26"/>
    </location>
</feature>